<name>A0A1H9VMJ1_9BACI</name>
<organism evidence="1 2">
    <name type="scientific">Salisediminibacterium halotolerans</name>
    <dbReference type="NCBI Taxonomy" id="517425"/>
    <lineage>
        <taxon>Bacteria</taxon>
        <taxon>Bacillati</taxon>
        <taxon>Bacillota</taxon>
        <taxon>Bacilli</taxon>
        <taxon>Bacillales</taxon>
        <taxon>Bacillaceae</taxon>
        <taxon>Salisediminibacterium</taxon>
    </lineage>
</organism>
<gene>
    <name evidence="1" type="ORF">SAMN05444126_12222</name>
</gene>
<keyword evidence="2" id="KW-1185">Reference proteome</keyword>
<dbReference type="EMBL" id="FOGV01000022">
    <property type="protein sequence ID" value="SES23010.1"/>
    <property type="molecule type" value="Genomic_DNA"/>
</dbReference>
<dbReference type="AlphaFoldDB" id="A0A1H9VMJ1"/>
<accession>A0A1H9VMJ1</accession>
<dbReference type="Proteomes" id="UP000199318">
    <property type="component" value="Unassembled WGS sequence"/>
</dbReference>
<dbReference type="STRING" id="1464123.SAMN05444126_12222"/>
<evidence type="ECO:0000313" key="2">
    <source>
        <dbReference type="Proteomes" id="UP000199318"/>
    </source>
</evidence>
<proteinExistence type="predicted"/>
<reference evidence="2" key="1">
    <citation type="submission" date="2016-10" db="EMBL/GenBank/DDBJ databases">
        <authorList>
            <person name="de Groot N.N."/>
        </authorList>
    </citation>
    <scope>NUCLEOTIDE SEQUENCE [LARGE SCALE GENOMIC DNA]</scope>
    <source>
        <strain evidence="2">10nlg</strain>
    </source>
</reference>
<comment type="caution">
    <text evidence="1">The sequence shown here is derived from an EMBL/GenBank/DDBJ whole genome shotgun (WGS) entry which is preliminary data.</text>
</comment>
<protein>
    <submittedName>
        <fullName evidence="1">Uncharacterized protein</fullName>
    </submittedName>
</protein>
<evidence type="ECO:0000313" key="1">
    <source>
        <dbReference type="EMBL" id="SES23010.1"/>
    </source>
</evidence>
<sequence length="90" mass="10055">MNIVSKQKRSVHTCVRAPFLCVGAASKAGKSALINSYSQLGEVKGAFIENGRRLGKRETARIDRGRQGGASLSRVETLFEHWRRVKKQRN</sequence>